<keyword evidence="7" id="KW-1185">Reference proteome</keyword>
<evidence type="ECO:0000256" key="5">
    <source>
        <dbReference type="RuleBase" id="RU361180"/>
    </source>
</evidence>
<dbReference type="InterPro" id="IPR012341">
    <property type="entry name" value="6hp_glycosidase-like_sf"/>
</dbReference>
<comment type="catalytic activity">
    <reaction evidence="1 5">
        <text>alpha,alpha-trehalose + H2O = alpha-D-glucose + beta-D-glucose</text>
        <dbReference type="Rhea" id="RHEA:32675"/>
        <dbReference type="ChEBI" id="CHEBI:15377"/>
        <dbReference type="ChEBI" id="CHEBI:15903"/>
        <dbReference type="ChEBI" id="CHEBI:16551"/>
        <dbReference type="ChEBI" id="CHEBI:17925"/>
        <dbReference type="EC" id="3.2.1.28"/>
    </reaction>
</comment>
<evidence type="ECO:0000256" key="4">
    <source>
        <dbReference type="ARBA" id="ARBA00019905"/>
    </source>
</evidence>
<dbReference type="PRINTS" id="PR00744">
    <property type="entry name" value="GLHYDRLASE37"/>
</dbReference>
<comment type="caution">
    <text evidence="6">The sequence shown here is derived from an EMBL/GenBank/DDBJ whole genome shotgun (WGS) entry which is preliminary data.</text>
</comment>
<dbReference type="EC" id="3.2.1.28" evidence="3 5"/>
<reference evidence="6 7" key="1">
    <citation type="submission" date="2022-12" db="EMBL/GenBank/DDBJ databases">
        <title>Chromosome-level genome assembly of true bugs.</title>
        <authorList>
            <person name="Ma L."/>
            <person name="Li H."/>
        </authorList>
    </citation>
    <scope>NUCLEOTIDE SEQUENCE [LARGE SCALE GENOMIC DNA]</scope>
    <source>
        <strain evidence="6">Lab_2022b</strain>
    </source>
</reference>
<evidence type="ECO:0000256" key="2">
    <source>
        <dbReference type="ARBA" id="ARBA00005615"/>
    </source>
</evidence>
<dbReference type="PANTHER" id="PTHR23403:SF1">
    <property type="entry name" value="TREHALASE"/>
    <property type="match status" value="1"/>
</dbReference>
<name>A0AAW1DS20_9HEMI</name>
<dbReference type="Proteomes" id="UP001461498">
    <property type="component" value="Unassembled WGS sequence"/>
</dbReference>
<comment type="similarity">
    <text evidence="2 5">Belongs to the glycosyl hydrolase 37 family.</text>
</comment>
<proteinExistence type="inferred from homology"/>
<dbReference type="AlphaFoldDB" id="A0AAW1DS20"/>
<evidence type="ECO:0000313" key="6">
    <source>
        <dbReference type="EMBL" id="KAK9511962.1"/>
    </source>
</evidence>
<dbReference type="InterPro" id="IPR001661">
    <property type="entry name" value="Glyco_hydro_37"/>
</dbReference>
<dbReference type="GO" id="GO:0004555">
    <property type="term" value="F:alpha,alpha-trehalase activity"/>
    <property type="evidence" value="ECO:0007669"/>
    <property type="project" value="UniProtKB-EC"/>
</dbReference>
<gene>
    <name evidence="6" type="ORF">O3M35_000516</name>
</gene>
<organism evidence="6 7">
    <name type="scientific">Rhynocoris fuscipes</name>
    <dbReference type="NCBI Taxonomy" id="488301"/>
    <lineage>
        <taxon>Eukaryota</taxon>
        <taxon>Metazoa</taxon>
        <taxon>Ecdysozoa</taxon>
        <taxon>Arthropoda</taxon>
        <taxon>Hexapoda</taxon>
        <taxon>Insecta</taxon>
        <taxon>Pterygota</taxon>
        <taxon>Neoptera</taxon>
        <taxon>Paraneoptera</taxon>
        <taxon>Hemiptera</taxon>
        <taxon>Heteroptera</taxon>
        <taxon>Panheteroptera</taxon>
        <taxon>Cimicomorpha</taxon>
        <taxon>Reduviidae</taxon>
        <taxon>Harpactorinae</taxon>
        <taxon>Harpactorini</taxon>
        <taxon>Rhynocoris</taxon>
    </lineage>
</organism>
<evidence type="ECO:0000256" key="1">
    <source>
        <dbReference type="ARBA" id="ARBA00001576"/>
    </source>
</evidence>
<accession>A0AAW1DS20</accession>
<evidence type="ECO:0000313" key="7">
    <source>
        <dbReference type="Proteomes" id="UP001461498"/>
    </source>
</evidence>
<dbReference type="SUPFAM" id="SSF48208">
    <property type="entry name" value="Six-hairpin glycosidases"/>
    <property type="match status" value="1"/>
</dbReference>
<keyword evidence="5" id="KW-0378">Hydrolase</keyword>
<dbReference type="EMBL" id="JAPXFL010000001">
    <property type="protein sequence ID" value="KAK9511962.1"/>
    <property type="molecule type" value="Genomic_DNA"/>
</dbReference>
<dbReference type="InterPro" id="IPR008928">
    <property type="entry name" value="6-hairpin_glycosidase_sf"/>
</dbReference>
<dbReference type="Gene3D" id="1.50.10.10">
    <property type="match status" value="1"/>
</dbReference>
<dbReference type="PANTHER" id="PTHR23403">
    <property type="entry name" value="TREHALASE"/>
    <property type="match status" value="1"/>
</dbReference>
<protein>
    <recommendedName>
        <fullName evidence="4 5">Trehalase</fullName>
        <ecNumber evidence="3 5">3.2.1.28</ecNumber>
    </recommendedName>
    <alternativeName>
        <fullName evidence="5">Alpha-trehalose glucohydrolase</fullName>
    </alternativeName>
</protein>
<evidence type="ECO:0000256" key="3">
    <source>
        <dbReference type="ARBA" id="ARBA00012757"/>
    </source>
</evidence>
<dbReference type="Pfam" id="PF01204">
    <property type="entry name" value="Trehalase"/>
    <property type="match status" value="1"/>
</dbReference>
<sequence>MNPLLILCKRTFSIKLGVNYNLYNFTKRRKNLTKRSIFSIGDLLQAVQTAEVFPQEEDYLEKKLKYPVADVLDNFQTLKKEFGGTIPAAESMKSFIRDNFEDQASTEPWVPTDWLEEPLIFDRIWDDELKKWALNLNTMWKQLGKKVSKAVCDNPDLFATYCLPNGFITTERRNNSMFYWSSYWIINGLLVCGMFRTARGMIDNLTYLLDTVGHIPMGSQMYYEGRTGPPMLALILDLYLTYSGDFDYIQKNINFVIKELEYWDKERSTQVQHKGKVYKFYRYCRKIAGPRPENYRIDKDIASLGISNAEMLERYIAIQSAVESGWHFSSRWVNVRGDNKGNITDTHTQSIIPVDLNSIVHKSFVLLSEWYNILGEYRQKALYQTKAQVLLNSIESVLWNKKNGIWFDYDVFNNKPRNYFYLSNLAPLWTESYTFSRQQVLESTLIYLNRYLMDKYEGGLPASVEYSSEKWDFPNAWPPLQSYIIQGFDKLGLEDGTNVAFHFAQKWIRTVYNGFQKNGKLYEKYDSLLVGSPGDLENYVSLDGVGWTLGVVFQLLERWGPSLKPTDDSSS</sequence>
<dbReference type="GO" id="GO:0005993">
    <property type="term" value="P:trehalose catabolic process"/>
    <property type="evidence" value="ECO:0007669"/>
    <property type="project" value="TreeGrafter"/>
</dbReference>
<keyword evidence="5" id="KW-0326">Glycosidase</keyword>